<accession>A0A4Z0GZS7</accession>
<gene>
    <name evidence="2" type="ORF">E4099_19900</name>
</gene>
<name>A0A4Z0GZS7_9ACTN</name>
<protein>
    <submittedName>
        <fullName evidence="2">Uncharacterized protein</fullName>
    </submittedName>
</protein>
<organism evidence="2 3">
    <name type="scientific">Streptomyces palmae</name>
    <dbReference type="NCBI Taxonomy" id="1701085"/>
    <lineage>
        <taxon>Bacteria</taxon>
        <taxon>Bacillati</taxon>
        <taxon>Actinomycetota</taxon>
        <taxon>Actinomycetes</taxon>
        <taxon>Kitasatosporales</taxon>
        <taxon>Streptomycetaceae</taxon>
        <taxon>Streptomyces</taxon>
    </lineage>
</organism>
<feature type="region of interest" description="Disordered" evidence="1">
    <location>
        <begin position="1"/>
        <end position="40"/>
    </location>
</feature>
<sequence length="159" mass="16784">MTFSEDWAQLVSEASKQRPGATQLDKVDPGGADGGSGADLVVHQDDLGAVGHEAFRLHGMLHKQADIGGAGSDKSGSGSTAQAAKELTSRNLAMGPGLLDTLTFWESQVNTVLQMCAHISNHLDYSKKAHAKDDEELAASLLHRNGDALSVSEISKYVK</sequence>
<dbReference type="EMBL" id="SRID01000198">
    <property type="protein sequence ID" value="TGB03181.1"/>
    <property type="molecule type" value="Genomic_DNA"/>
</dbReference>
<evidence type="ECO:0000256" key="1">
    <source>
        <dbReference type="SAM" id="MobiDB-lite"/>
    </source>
</evidence>
<comment type="caution">
    <text evidence="2">The sequence shown here is derived from an EMBL/GenBank/DDBJ whole genome shotgun (WGS) entry which is preliminary data.</text>
</comment>
<reference evidence="2 3" key="1">
    <citation type="submission" date="2019-03" db="EMBL/GenBank/DDBJ databases">
        <authorList>
            <person name="Gonzalez-Pimentel J.L."/>
        </authorList>
    </citation>
    <scope>NUCLEOTIDE SEQUENCE [LARGE SCALE GENOMIC DNA]</scope>
    <source>
        <strain evidence="2 3">JCM 31289</strain>
    </source>
</reference>
<dbReference type="Proteomes" id="UP000297948">
    <property type="component" value="Unassembled WGS sequence"/>
</dbReference>
<keyword evidence="3" id="KW-1185">Reference proteome</keyword>
<dbReference type="AlphaFoldDB" id="A0A4Z0GZS7"/>
<evidence type="ECO:0000313" key="3">
    <source>
        <dbReference type="Proteomes" id="UP000297948"/>
    </source>
</evidence>
<dbReference type="RefSeq" id="WP_135340445.1">
    <property type="nucleotide sequence ID" value="NZ_JBHLTX010000026.1"/>
</dbReference>
<proteinExistence type="predicted"/>
<dbReference type="OrthoDB" id="4313158at2"/>
<evidence type="ECO:0000313" key="2">
    <source>
        <dbReference type="EMBL" id="TGB03181.1"/>
    </source>
</evidence>